<dbReference type="InterPro" id="IPR003591">
    <property type="entry name" value="Leu-rich_rpt_typical-subtyp"/>
</dbReference>
<dbReference type="GO" id="GO:0051607">
    <property type="term" value="P:defense response to virus"/>
    <property type="evidence" value="ECO:0007669"/>
    <property type="project" value="TreeGrafter"/>
</dbReference>
<feature type="signal peptide" evidence="17">
    <location>
        <begin position="1"/>
        <end position="19"/>
    </location>
</feature>
<dbReference type="SUPFAM" id="SSF52200">
    <property type="entry name" value="Toll/Interleukin receptor TIR domain"/>
    <property type="match status" value="1"/>
</dbReference>
<comment type="subcellular location">
    <subcellularLocation>
        <location evidence="15">Endomembrane system</location>
        <topology evidence="15">Single-pass type I membrane protein</topology>
    </subcellularLocation>
    <subcellularLocation>
        <location evidence="1">Endosome</location>
    </subcellularLocation>
</comment>
<dbReference type="InterPro" id="IPR000157">
    <property type="entry name" value="TIR_dom"/>
</dbReference>
<evidence type="ECO:0000256" key="8">
    <source>
        <dbReference type="ARBA" id="ARBA00022753"/>
    </source>
</evidence>
<evidence type="ECO:0000256" key="12">
    <source>
        <dbReference type="ARBA" id="ARBA00023170"/>
    </source>
</evidence>
<dbReference type="PANTHER" id="PTHR47410:SF4">
    <property type="entry name" value="TOLL-LIKE RECEPTOR 9"/>
    <property type="match status" value="1"/>
</dbReference>
<evidence type="ECO:0000256" key="7">
    <source>
        <dbReference type="ARBA" id="ARBA00022737"/>
    </source>
</evidence>
<dbReference type="Pfam" id="PF01582">
    <property type="entry name" value="TIR"/>
    <property type="match status" value="1"/>
</dbReference>
<dbReference type="GO" id="GO:0006954">
    <property type="term" value="P:inflammatory response"/>
    <property type="evidence" value="ECO:0007669"/>
    <property type="project" value="UniProtKB-KW"/>
</dbReference>
<name>A0A8B0LPT4_THAMO</name>
<dbReference type="PRINTS" id="PR00019">
    <property type="entry name" value="LEURICHRPT"/>
</dbReference>
<organism evidence="19">
    <name type="scientific">Thamnaconus modestus</name>
    <name type="common">Black scraper</name>
    <name type="synonym">Monacanthus modestus</name>
    <dbReference type="NCBI Taxonomy" id="325629"/>
    <lineage>
        <taxon>Eukaryota</taxon>
        <taxon>Metazoa</taxon>
        <taxon>Chordata</taxon>
        <taxon>Craniata</taxon>
        <taxon>Vertebrata</taxon>
        <taxon>Euteleostomi</taxon>
        <taxon>Actinopterygii</taxon>
        <taxon>Neopterygii</taxon>
        <taxon>Teleostei</taxon>
        <taxon>Neoteleostei</taxon>
        <taxon>Acanthomorphata</taxon>
        <taxon>Eupercaria</taxon>
        <taxon>Tetraodontiformes</taxon>
        <taxon>Monacanthidae</taxon>
        <taxon>Thamnaconus</taxon>
    </lineage>
</organism>
<keyword evidence="14" id="KW-0395">Inflammatory response</keyword>
<dbReference type="AlphaFoldDB" id="A0A8B0LPT4"/>
<feature type="domain" description="TIR" evidence="18">
    <location>
        <begin position="890"/>
        <end position="1038"/>
    </location>
</feature>
<sequence length="1055" mass="120037">MTTLTNTFILCLLLPLVRTINMKFFPCDADANSTSVDCYGRALTTVPRIGSSTVVSLNLGHTRIKRVRRGDFSGFPNLQRLLLMDNCLPGSLKDQEVQGGCKMHIDHDAFHGLSKLQVANLSGNSLTSIPWLPESLKVLDLQKNRIFNISSPLGTPNLEELYLHQNCFYVNPCNENFHISEEVLGKLPSLKHLLLGYNNLTAVPKGLPSSLKHLNLRENTITEIPGGAFANLTNLQFLSVEWNCQRCDHAARPCFPCPNNSPLKLHPRSFYSDNSSLDFLSLRGNSLHEIPEGLFQPLKNLKKLDLSDNLLFYAIQNGTFFSELTGLSWISLIYNYKPFVTFPRYKLSPFLANISGLESLLLSGNFFRTLSNESLDVLSELKNLRKLELRMNFIESFNVSALAQLPSLNNIDLSQNVLSFLPCCAGSSPSAEAQGSCQNRNAHRPGLSENPLELRDRDAATESHTWGSDVPDLADGAVSHSSSLRSQYCNGNLSYDLSQNNIMHLSRSVFKGMEKAVCLDLSSNYISQALRHGIFSNMTRLVFLNLSFNRLDLYYNDSFRELNSTLKVLDLSNNPFHFMMWGMGHSFHFIQNLTNLEVLSLANNLIGMRVYNRLISSSIRHLDFDGNQLNIMWESDNTKYLYFFQNLTNLTYLDISRNQLKSITPKQLCNLPTSIQNLTASSNVLVFFPWTNISVLSNLRRLDLSQNHLSYLPREVVNFGDSFSVLDLSHNRFAYMSQEFFSNVSSLRCLYLSHNFIKEINQQFLPAPFKSGSGLQTLTLHMNPFKCDCGTSWFADFLMNTPIDIPYRTTLMHCEFPESLQHRSVLSIDQHSCQDIYGGLAFFVSCVLVLAFTVLPLLKHLYGWDLWYCLQVLWAEFKGYSQLAGRNSICQYDAFVVFDTSNQCVRDWVYNELMVNLENSPQRRFCLCLEERDWDLGLPCIDNLHNAVYSSMKTVFVLSNSAPDGEPVTGVIRQTFFMVQQRLLDEKVDTAVLVLLDEMFPKLKYLQLRKRLCRKSVLSWPRNPKAQPLFWNQVRMALSSDNVSLYDDKMSESFL</sequence>
<keyword evidence="13" id="KW-0325">Glycoprotein</keyword>
<dbReference type="GO" id="GO:0005886">
    <property type="term" value="C:plasma membrane"/>
    <property type="evidence" value="ECO:0007669"/>
    <property type="project" value="TreeGrafter"/>
</dbReference>
<evidence type="ECO:0000256" key="16">
    <source>
        <dbReference type="SAM" id="Phobius"/>
    </source>
</evidence>
<dbReference type="InterPro" id="IPR035897">
    <property type="entry name" value="Toll_tir_struct_dom_sf"/>
</dbReference>
<keyword evidence="12 19" id="KW-0675">Receptor</keyword>
<evidence type="ECO:0000256" key="6">
    <source>
        <dbReference type="ARBA" id="ARBA00022729"/>
    </source>
</evidence>
<dbReference type="Gene3D" id="3.80.10.10">
    <property type="entry name" value="Ribonuclease Inhibitor"/>
    <property type="match status" value="1"/>
</dbReference>
<evidence type="ECO:0000256" key="5">
    <source>
        <dbReference type="ARBA" id="ARBA00022692"/>
    </source>
</evidence>
<evidence type="ECO:0000256" key="9">
    <source>
        <dbReference type="ARBA" id="ARBA00022859"/>
    </source>
</evidence>
<evidence type="ECO:0000256" key="11">
    <source>
        <dbReference type="ARBA" id="ARBA00023136"/>
    </source>
</evidence>
<evidence type="ECO:0000256" key="15">
    <source>
        <dbReference type="ARBA" id="ARBA00046288"/>
    </source>
</evidence>
<dbReference type="PROSITE" id="PS50104">
    <property type="entry name" value="TIR"/>
    <property type="match status" value="1"/>
</dbReference>
<dbReference type="GO" id="GO:0032755">
    <property type="term" value="P:positive regulation of interleukin-6 production"/>
    <property type="evidence" value="ECO:0007669"/>
    <property type="project" value="TreeGrafter"/>
</dbReference>
<dbReference type="PANTHER" id="PTHR47410">
    <property type="entry name" value="TOLL-LIKE RECEPTOR 7-RELATED"/>
    <property type="match status" value="1"/>
</dbReference>
<protein>
    <submittedName>
        <fullName evidence="19">Toll-like receptor 9</fullName>
    </submittedName>
</protein>
<dbReference type="GO" id="GO:0007249">
    <property type="term" value="P:canonical NF-kappaB signal transduction"/>
    <property type="evidence" value="ECO:0007669"/>
    <property type="project" value="TreeGrafter"/>
</dbReference>
<evidence type="ECO:0000256" key="17">
    <source>
        <dbReference type="SAM" id="SignalP"/>
    </source>
</evidence>
<dbReference type="Pfam" id="PF00560">
    <property type="entry name" value="LRR_1"/>
    <property type="match status" value="1"/>
</dbReference>
<keyword evidence="10 16" id="KW-1133">Transmembrane helix</keyword>
<keyword evidence="11 16" id="KW-0472">Membrane</keyword>
<evidence type="ECO:0000256" key="4">
    <source>
        <dbReference type="ARBA" id="ARBA00022614"/>
    </source>
</evidence>
<evidence type="ECO:0000256" key="10">
    <source>
        <dbReference type="ARBA" id="ARBA00022989"/>
    </source>
</evidence>
<evidence type="ECO:0000256" key="14">
    <source>
        <dbReference type="ARBA" id="ARBA00023198"/>
    </source>
</evidence>
<keyword evidence="7" id="KW-0677">Repeat</keyword>
<dbReference type="SMART" id="SM00364">
    <property type="entry name" value="LRR_BAC"/>
    <property type="match status" value="7"/>
</dbReference>
<comment type="similarity">
    <text evidence="2">Belongs to the Toll-like receptor family.</text>
</comment>
<dbReference type="GO" id="GO:0005768">
    <property type="term" value="C:endosome"/>
    <property type="evidence" value="ECO:0007669"/>
    <property type="project" value="UniProtKB-SubCell"/>
</dbReference>
<keyword evidence="4" id="KW-0433">Leucine-rich repeat</keyword>
<keyword evidence="8" id="KW-0967">Endosome</keyword>
<dbReference type="PROSITE" id="PS51450">
    <property type="entry name" value="LRR"/>
    <property type="match status" value="4"/>
</dbReference>
<dbReference type="InterPro" id="IPR000483">
    <property type="entry name" value="Cys-rich_flank_reg_C"/>
</dbReference>
<dbReference type="Pfam" id="PF13855">
    <property type="entry name" value="LRR_8"/>
    <property type="match status" value="3"/>
</dbReference>
<keyword evidence="3" id="KW-0399">Innate immunity</keyword>
<proteinExistence type="evidence at transcript level"/>
<dbReference type="GO" id="GO:0002224">
    <property type="term" value="P:toll-like receptor signaling pathway"/>
    <property type="evidence" value="ECO:0007669"/>
    <property type="project" value="TreeGrafter"/>
</dbReference>
<dbReference type="Gene3D" id="3.40.50.10140">
    <property type="entry name" value="Toll/interleukin-1 receptor homology (TIR) domain"/>
    <property type="match status" value="1"/>
</dbReference>
<dbReference type="SMART" id="SM00369">
    <property type="entry name" value="LRR_TYP"/>
    <property type="match status" value="15"/>
</dbReference>
<dbReference type="GO" id="GO:0045087">
    <property type="term" value="P:innate immune response"/>
    <property type="evidence" value="ECO:0007669"/>
    <property type="project" value="UniProtKB-KW"/>
</dbReference>
<dbReference type="InterPro" id="IPR001611">
    <property type="entry name" value="Leu-rich_rpt"/>
</dbReference>
<dbReference type="GO" id="GO:1902533">
    <property type="term" value="P:positive regulation of intracellular signal transduction"/>
    <property type="evidence" value="ECO:0007669"/>
    <property type="project" value="UniProtKB-ARBA"/>
</dbReference>
<evidence type="ECO:0000256" key="3">
    <source>
        <dbReference type="ARBA" id="ARBA00022588"/>
    </source>
</evidence>
<evidence type="ECO:0000256" key="13">
    <source>
        <dbReference type="ARBA" id="ARBA00023180"/>
    </source>
</evidence>
<reference evidence="19" key="1">
    <citation type="submission" date="2021-01" db="EMBL/GenBank/DDBJ databases">
        <authorList>
            <person name="Han F."/>
            <person name="Zhang Y."/>
            <person name="Gao T."/>
        </authorList>
    </citation>
    <scope>NUCLEOTIDE SEQUENCE</scope>
</reference>
<dbReference type="SUPFAM" id="SSF52058">
    <property type="entry name" value="L domain-like"/>
    <property type="match status" value="3"/>
</dbReference>
<dbReference type="SMART" id="SM00365">
    <property type="entry name" value="LRR_SD22"/>
    <property type="match status" value="7"/>
</dbReference>
<feature type="transmembrane region" description="Helical" evidence="16">
    <location>
        <begin position="836"/>
        <end position="858"/>
    </location>
</feature>
<dbReference type="FunFam" id="3.40.50.10140:FF:000003">
    <property type="entry name" value="Toll-like receptor 7"/>
    <property type="match status" value="1"/>
</dbReference>
<dbReference type="EMBL" id="MW557615">
    <property type="protein sequence ID" value="QTW05399.1"/>
    <property type="molecule type" value="mRNA"/>
</dbReference>
<keyword evidence="9" id="KW-0391">Immunity</keyword>
<evidence type="ECO:0000256" key="1">
    <source>
        <dbReference type="ARBA" id="ARBA00004177"/>
    </source>
</evidence>
<dbReference type="GO" id="GO:0038187">
    <property type="term" value="F:pattern recognition receptor activity"/>
    <property type="evidence" value="ECO:0007669"/>
    <property type="project" value="TreeGrafter"/>
</dbReference>
<evidence type="ECO:0000259" key="18">
    <source>
        <dbReference type="PROSITE" id="PS50104"/>
    </source>
</evidence>
<evidence type="ECO:0000256" key="2">
    <source>
        <dbReference type="ARBA" id="ARBA00009634"/>
    </source>
</evidence>
<dbReference type="SMART" id="SM00082">
    <property type="entry name" value="LRRCT"/>
    <property type="match status" value="1"/>
</dbReference>
<accession>A0A8B0LPT4</accession>
<dbReference type="InterPro" id="IPR032675">
    <property type="entry name" value="LRR_dom_sf"/>
</dbReference>
<keyword evidence="5 16" id="KW-0812">Transmembrane</keyword>
<evidence type="ECO:0000313" key="19">
    <source>
        <dbReference type="EMBL" id="QTW05399.1"/>
    </source>
</evidence>
<feature type="chain" id="PRO_5032379253" evidence="17">
    <location>
        <begin position="20"/>
        <end position="1055"/>
    </location>
</feature>
<keyword evidence="6 17" id="KW-0732">Signal</keyword>